<feature type="non-terminal residue" evidence="2">
    <location>
        <position position="160"/>
    </location>
</feature>
<sequence>ACGELIKALPGQPAKQYSGYILTQPQHGRALFYYFVEADSANPLAHPITLWLNGGPGCSSLGFGAFMEDGPFQLGKHGRLIFMEYCTDNQYFQPRTICNSFLTGSKNSHCIETQICIFLGEAMQLGNPLLDPDISVINHEFLWSHGDISDESLILRKTMQ</sequence>
<dbReference type="InterPro" id="IPR029058">
    <property type="entry name" value="AB_hydrolase_fold"/>
</dbReference>
<dbReference type="PANTHER" id="PTHR11802">
    <property type="entry name" value="SERINE PROTEASE FAMILY S10 SERINE CARBOXYPEPTIDASE"/>
    <property type="match status" value="1"/>
</dbReference>
<dbReference type="GO" id="GO:0004185">
    <property type="term" value="F:serine-type carboxypeptidase activity"/>
    <property type="evidence" value="ECO:0007669"/>
    <property type="project" value="InterPro"/>
</dbReference>
<organism evidence="2 3">
    <name type="scientific">Gossypium klotzschianum</name>
    <dbReference type="NCBI Taxonomy" id="34286"/>
    <lineage>
        <taxon>Eukaryota</taxon>
        <taxon>Viridiplantae</taxon>
        <taxon>Streptophyta</taxon>
        <taxon>Embryophyta</taxon>
        <taxon>Tracheophyta</taxon>
        <taxon>Spermatophyta</taxon>
        <taxon>Magnoliopsida</taxon>
        <taxon>eudicotyledons</taxon>
        <taxon>Gunneridae</taxon>
        <taxon>Pentapetalae</taxon>
        <taxon>rosids</taxon>
        <taxon>malvids</taxon>
        <taxon>Malvales</taxon>
        <taxon>Malvaceae</taxon>
        <taxon>Malvoideae</taxon>
        <taxon>Gossypium</taxon>
    </lineage>
</organism>
<name>A0A7J8VSJ6_9ROSI</name>
<dbReference type="AlphaFoldDB" id="A0A7J8VSJ6"/>
<dbReference type="InterPro" id="IPR001563">
    <property type="entry name" value="Peptidase_S10"/>
</dbReference>
<evidence type="ECO:0000256" key="1">
    <source>
        <dbReference type="ARBA" id="ARBA00009431"/>
    </source>
</evidence>
<dbReference type="Pfam" id="PF00450">
    <property type="entry name" value="Peptidase_S10"/>
    <property type="match status" value="1"/>
</dbReference>
<comment type="caution">
    <text evidence="2">The sequence shown here is derived from an EMBL/GenBank/DDBJ whole genome shotgun (WGS) entry which is preliminary data.</text>
</comment>
<evidence type="ECO:0000313" key="2">
    <source>
        <dbReference type="EMBL" id="MBA0665728.1"/>
    </source>
</evidence>
<protein>
    <submittedName>
        <fullName evidence="2">Uncharacterized protein</fullName>
    </submittedName>
</protein>
<evidence type="ECO:0000313" key="3">
    <source>
        <dbReference type="Proteomes" id="UP000593573"/>
    </source>
</evidence>
<gene>
    <name evidence="2" type="ORF">Goklo_002210</name>
</gene>
<dbReference type="PANTHER" id="PTHR11802:SF442">
    <property type="entry name" value="CARBOXYPEPTIDASE"/>
    <property type="match status" value="1"/>
</dbReference>
<dbReference type="GO" id="GO:0006508">
    <property type="term" value="P:proteolysis"/>
    <property type="evidence" value="ECO:0007669"/>
    <property type="project" value="InterPro"/>
</dbReference>
<keyword evidence="3" id="KW-1185">Reference proteome</keyword>
<dbReference type="Proteomes" id="UP000593573">
    <property type="component" value="Unassembled WGS sequence"/>
</dbReference>
<reference evidence="2 3" key="1">
    <citation type="journal article" date="2019" name="Genome Biol. Evol.">
        <title>Insights into the evolution of the New World diploid cottons (Gossypium, subgenus Houzingenia) based on genome sequencing.</title>
        <authorList>
            <person name="Grover C.E."/>
            <person name="Arick M.A. 2nd"/>
            <person name="Thrash A."/>
            <person name="Conover J.L."/>
            <person name="Sanders W.S."/>
            <person name="Peterson D.G."/>
            <person name="Frelichowski J.E."/>
            <person name="Scheffler J.A."/>
            <person name="Scheffler B.E."/>
            <person name="Wendel J.F."/>
        </authorList>
    </citation>
    <scope>NUCLEOTIDE SEQUENCE [LARGE SCALE GENOMIC DNA]</scope>
    <source>
        <strain evidence="2">57</strain>
        <tissue evidence="2">Leaf</tissue>
    </source>
</reference>
<dbReference type="OrthoDB" id="443318at2759"/>
<proteinExistence type="inferred from homology"/>
<dbReference type="Gene3D" id="3.40.50.1820">
    <property type="entry name" value="alpha/beta hydrolase"/>
    <property type="match status" value="1"/>
</dbReference>
<accession>A0A7J8VSJ6</accession>
<dbReference type="GO" id="GO:0005773">
    <property type="term" value="C:vacuole"/>
    <property type="evidence" value="ECO:0007669"/>
    <property type="project" value="TreeGrafter"/>
</dbReference>
<dbReference type="EMBL" id="JABFAB010000012">
    <property type="protein sequence ID" value="MBA0665728.1"/>
    <property type="molecule type" value="Genomic_DNA"/>
</dbReference>
<comment type="similarity">
    <text evidence="1">Belongs to the peptidase S10 family.</text>
</comment>
<dbReference type="SUPFAM" id="SSF53474">
    <property type="entry name" value="alpha/beta-Hydrolases"/>
    <property type="match status" value="1"/>
</dbReference>